<keyword evidence="2" id="KW-1185">Reference proteome</keyword>
<accession>A0A9P4NGH2</accession>
<dbReference type="PANTHER" id="PTHR38167">
    <property type="entry name" value="C2H2-TYPE DOMAIN-CONTAINING PROTEIN"/>
    <property type="match status" value="1"/>
</dbReference>
<dbReference type="PANTHER" id="PTHR38167:SF1">
    <property type="entry name" value="C2H2-TYPE DOMAIN-CONTAINING PROTEIN"/>
    <property type="match status" value="1"/>
</dbReference>
<gene>
    <name evidence="1" type="ORF">EJ08DRAFT_598492</name>
</gene>
<dbReference type="Proteomes" id="UP000800235">
    <property type="component" value="Unassembled WGS sequence"/>
</dbReference>
<evidence type="ECO:0000313" key="2">
    <source>
        <dbReference type="Proteomes" id="UP000800235"/>
    </source>
</evidence>
<dbReference type="AlphaFoldDB" id="A0A9P4NGH2"/>
<organism evidence="1 2">
    <name type="scientific">Tothia fuscella</name>
    <dbReference type="NCBI Taxonomy" id="1048955"/>
    <lineage>
        <taxon>Eukaryota</taxon>
        <taxon>Fungi</taxon>
        <taxon>Dikarya</taxon>
        <taxon>Ascomycota</taxon>
        <taxon>Pezizomycotina</taxon>
        <taxon>Dothideomycetes</taxon>
        <taxon>Pleosporomycetidae</taxon>
        <taxon>Venturiales</taxon>
        <taxon>Cylindrosympodiaceae</taxon>
        <taxon>Tothia</taxon>
    </lineage>
</organism>
<evidence type="ECO:0000313" key="1">
    <source>
        <dbReference type="EMBL" id="KAF2420311.1"/>
    </source>
</evidence>
<proteinExistence type="predicted"/>
<protein>
    <submittedName>
        <fullName evidence="1">Uncharacterized protein</fullName>
    </submittedName>
</protein>
<dbReference type="EMBL" id="MU007111">
    <property type="protein sequence ID" value="KAF2420311.1"/>
    <property type="molecule type" value="Genomic_DNA"/>
</dbReference>
<sequence>MITKSPRPPLPNHLLSHPVLLSAIQSADRDRLNAILGEILKSNPPALDIASSALLVNGPSTTDDIENKEEPRKRYEKCLHCDEEYDVLDNEENSCGWHEGQLEPDYDSNVWDDWDEDCHGRIDDQEEAFPEGFVWNCCEAKGDDDEPCMVDFHVP</sequence>
<name>A0A9P4NGH2_9PEZI</name>
<reference evidence="1" key="1">
    <citation type="journal article" date="2020" name="Stud. Mycol.">
        <title>101 Dothideomycetes genomes: a test case for predicting lifestyles and emergence of pathogens.</title>
        <authorList>
            <person name="Haridas S."/>
            <person name="Albert R."/>
            <person name="Binder M."/>
            <person name="Bloem J."/>
            <person name="Labutti K."/>
            <person name="Salamov A."/>
            <person name="Andreopoulos B."/>
            <person name="Baker S."/>
            <person name="Barry K."/>
            <person name="Bills G."/>
            <person name="Bluhm B."/>
            <person name="Cannon C."/>
            <person name="Castanera R."/>
            <person name="Culley D."/>
            <person name="Daum C."/>
            <person name="Ezra D."/>
            <person name="Gonzalez J."/>
            <person name="Henrissat B."/>
            <person name="Kuo A."/>
            <person name="Liang C."/>
            <person name="Lipzen A."/>
            <person name="Lutzoni F."/>
            <person name="Magnuson J."/>
            <person name="Mondo S."/>
            <person name="Nolan M."/>
            <person name="Ohm R."/>
            <person name="Pangilinan J."/>
            <person name="Park H.-J."/>
            <person name="Ramirez L."/>
            <person name="Alfaro M."/>
            <person name="Sun H."/>
            <person name="Tritt A."/>
            <person name="Yoshinaga Y."/>
            <person name="Zwiers L.-H."/>
            <person name="Turgeon B."/>
            <person name="Goodwin S."/>
            <person name="Spatafora J."/>
            <person name="Crous P."/>
            <person name="Grigoriev I."/>
        </authorList>
    </citation>
    <scope>NUCLEOTIDE SEQUENCE</scope>
    <source>
        <strain evidence="1">CBS 130266</strain>
    </source>
</reference>
<comment type="caution">
    <text evidence="1">The sequence shown here is derived from an EMBL/GenBank/DDBJ whole genome shotgun (WGS) entry which is preliminary data.</text>
</comment>
<dbReference type="OrthoDB" id="5422613at2759"/>